<keyword evidence="2" id="KW-1185">Reference proteome</keyword>
<dbReference type="STRING" id="416944.SAMN05421548_1476"/>
<organism evidence="1 2">
    <name type="scientific">Paraburkholderia lycopersici</name>
    <dbReference type="NCBI Taxonomy" id="416944"/>
    <lineage>
        <taxon>Bacteria</taxon>
        <taxon>Pseudomonadati</taxon>
        <taxon>Pseudomonadota</taxon>
        <taxon>Betaproteobacteria</taxon>
        <taxon>Burkholderiales</taxon>
        <taxon>Burkholderiaceae</taxon>
        <taxon>Paraburkholderia</taxon>
    </lineage>
</organism>
<dbReference type="EMBL" id="FMYQ01000047">
    <property type="protein sequence ID" value="SDE41130.1"/>
    <property type="molecule type" value="Genomic_DNA"/>
</dbReference>
<gene>
    <name evidence="1" type="ORF">SAMN05421548_1476</name>
</gene>
<protein>
    <submittedName>
        <fullName evidence="1">Uncharacterized protein</fullName>
    </submittedName>
</protein>
<sequence length="49" mass="5231">MRLAAAVVAIAAVLEIAFALAWPAIADASDTCQLDDEKICVESIGWLER</sequence>
<reference evidence="2" key="1">
    <citation type="submission" date="2016-09" db="EMBL/GenBank/DDBJ databases">
        <authorList>
            <person name="Varghese N."/>
            <person name="Submissions S."/>
        </authorList>
    </citation>
    <scope>NUCLEOTIDE SEQUENCE [LARGE SCALE GENOMIC DNA]</scope>
    <source>
        <strain evidence="2">TNe-862</strain>
    </source>
</reference>
<dbReference type="AlphaFoldDB" id="A0A1G7CQT7"/>
<dbReference type="Proteomes" id="UP000198908">
    <property type="component" value="Unassembled WGS sequence"/>
</dbReference>
<evidence type="ECO:0000313" key="1">
    <source>
        <dbReference type="EMBL" id="SDE41130.1"/>
    </source>
</evidence>
<evidence type="ECO:0000313" key="2">
    <source>
        <dbReference type="Proteomes" id="UP000198908"/>
    </source>
</evidence>
<proteinExistence type="predicted"/>
<accession>A0A1G7CQT7</accession>
<name>A0A1G7CQT7_9BURK</name>